<dbReference type="PhylomeDB" id="R7Q0G1"/>
<dbReference type="NCBIfam" id="TIGR00749">
    <property type="entry name" value="glk"/>
    <property type="match status" value="1"/>
</dbReference>
<organism evidence="4 5">
    <name type="scientific">Chondrus crispus</name>
    <name type="common">Carrageen Irish moss</name>
    <name type="synonym">Polymorpha crispa</name>
    <dbReference type="NCBI Taxonomy" id="2769"/>
    <lineage>
        <taxon>Eukaryota</taxon>
        <taxon>Rhodophyta</taxon>
        <taxon>Florideophyceae</taxon>
        <taxon>Rhodymeniophycidae</taxon>
        <taxon>Gigartinales</taxon>
        <taxon>Gigartinaceae</taxon>
        <taxon>Chondrus</taxon>
    </lineage>
</organism>
<reference evidence="5" key="1">
    <citation type="journal article" date="2013" name="Proc. Natl. Acad. Sci. U.S.A.">
        <title>Genome structure and metabolic features in the red seaweed Chondrus crispus shed light on evolution of the Archaeplastida.</title>
        <authorList>
            <person name="Collen J."/>
            <person name="Porcel B."/>
            <person name="Carre W."/>
            <person name="Ball S.G."/>
            <person name="Chaparro C."/>
            <person name="Tonon T."/>
            <person name="Barbeyron T."/>
            <person name="Michel G."/>
            <person name="Noel B."/>
            <person name="Valentin K."/>
            <person name="Elias M."/>
            <person name="Artiguenave F."/>
            <person name="Arun A."/>
            <person name="Aury J.M."/>
            <person name="Barbosa-Neto J.F."/>
            <person name="Bothwell J.H."/>
            <person name="Bouget F.Y."/>
            <person name="Brillet L."/>
            <person name="Cabello-Hurtado F."/>
            <person name="Capella-Gutierrez S."/>
            <person name="Charrier B."/>
            <person name="Cladiere L."/>
            <person name="Cock J.M."/>
            <person name="Coelho S.M."/>
            <person name="Colleoni C."/>
            <person name="Czjzek M."/>
            <person name="Da Silva C."/>
            <person name="Delage L."/>
            <person name="Denoeud F."/>
            <person name="Deschamps P."/>
            <person name="Dittami S.M."/>
            <person name="Gabaldon T."/>
            <person name="Gachon C.M."/>
            <person name="Groisillier A."/>
            <person name="Herve C."/>
            <person name="Jabbari K."/>
            <person name="Katinka M."/>
            <person name="Kloareg B."/>
            <person name="Kowalczyk N."/>
            <person name="Labadie K."/>
            <person name="Leblanc C."/>
            <person name="Lopez P.J."/>
            <person name="McLachlan D.H."/>
            <person name="Meslet-Cladiere L."/>
            <person name="Moustafa A."/>
            <person name="Nehr Z."/>
            <person name="Nyvall Collen P."/>
            <person name="Panaud O."/>
            <person name="Partensky F."/>
            <person name="Poulain J."/>
            <person name="Rensing S.A."/>
            <person name="Rousvoal S."/>
            <person name="Samson G."/>
            <person name="Symeonidi A."/>
            <person name="Weissenbach J."/>
            <person name="Zambounis A."/>
            <person name="Wincker P."/>
            <person name="Boyen C."/>
        </authorList>
    </citation>
    <scope>NUCLEOTIDE SEQUENCE [LARGE SCALE GENOMIC DNA]</scope>
    <source>
        <strain evidence="5">cv. Stackhouse</strain>
    </source>
</reference>
<dbReference type="Gene3D" id="3.40.367.20">
    <property type="match status" value="1"/>
</dbReference>
<dbReference type="PANTHER" id="PTHR47363">
    <property type="entry name" value="GLUCOKINASE"/>
    <property type="match status" value="1"/>
</dbReference>
<keyword evidence="5" id="KW-1185">Reference proteome</keyword>
<evidence type="ECO:0000256" key="1">
    <source>
        <dbReference type="ARBA" id="ARBA00022679"/>
    </source>
</evidence>
<sequence>MLRLLAGDVGGTNARLVLYEAPSDATSLRDEKTMPSHKVLAQMYYKNNDFQSFTEVLCSFTSLPAVRDRKIDCCCLAVAGPVSDNHINFTNREGWIIDGNAIEEEFGIDFVVLVNDFVANGYGLLSLSHQELASLQEGEGAEHGQCTEPVALIGAGTGLGECYLTPTKDGSLIVFPTEGGHVEFAPRTKLELELLEYMHRRLNTSGELNGSETEVLPRVSVERIVSGKGLENIYEFLCEKYPDQVNEVLDADYNESNERGRLIGTEKYNYKLFWRALEIMFGVFGDEVGNCVLKYLPYGGVYIAGGIAPKNLEFLRGKASQFMRRYMDKGRMSSIMSAFPVYVVMKEDLGLRGAHTFAARCASDILASGANEEKEGAVTEHTKLPVDAPPPSRESKLSATEAVREAVVTYPLTYAVVTSFTSAFTAGVIMAGMEVAKKWRTR</sequence>
<keyword evidence="2" id="KW-0418">Kinase</keyword>
<keyword evidence="3" id="KW-1133">Transmembrane helix</keyword>
<dbReference type="Gramene" id="CDF32142">
    <property type="protein sequence ID" value="CDF32142"/>
    <property type="gene ID" value="CHC_T00001373001"/>
</dbReference>
<dbReference type="GO" id="GO:0005524">
    <property type="term" value="F:ATP binding"/>
    <property type="evidence" value="ECO:0007669"/>
    <property type="project" value="InterPro"/>
</dbReference>
<dbReference type="RefSeq" id="XP_005711807.1">
    <property type="nucleotide sequence ID" value="XM_005711750.1"/>
</dbReference>
<dbReference type="AlphaFoldDB" id="R7Q0G1"/>
<keyword evidence="3" id="KW-0472">Membrane</keyword>
<evidence type="ECO:0000313" key="5">
    <source>
        <dbReference type="Proteomes" id="UP000012073"/>
    </source>
</evidence>
<dbReference type="GeneID" id="17319573"/>
<dbReference type="GO" id="GO:0006096">
    <property type="term" value="P:glycolytic process"/>
    <property type="evidence" value="ECO:0007669"/>
    <property type="project" value="InterPro"/>
</dbReference>
<dbReference type="GO" id="GO:0005536">
    <property type="term" value="F:D-glucose binding"/>
    <property type="evidence" value="ECO:0007669"/>
    <property type="project" value="InterPro"/>
</dbReference>
<gene>
    <name evidence="4" type="ORF">CHC_T00001373001</name>
</gene>
<dbReference type="SUPFAM" id="SSF53067">
    <property type="entry name" value="Actin-like ATPase domain"/>
    <property type="match status" value="1"/>
</dbReference>
<accession>R7Q0G1</accession>
<keyword evidence="1" id="KW-0808">Transferase</keyword>
<evidence type="ECO:0008006" key="6">
    <source>
        <dbReference type="Google" id="ProtNLM"/>
    </source>
</evidence>
<dbReference type="OMA" id="NNHWRLS"/>
<dbReference type="GO" id="GO:0004340">
    <property type="term" value="F:glucokinase activity"/>
    <property type="evidence" value="ECO:0007669"/>
    <property type="project" value="InterPro"/>
</dbReference>
<dbReference type="CDD" id="cd24008">
    <property type="entry name" value="ASKHA_NBD_GLK"/>
    <property type="match status" value="1"/>
</dbReference>
<dbReference type="InterPro" id="IPR003836">
    <property type="entry name" value="Glucokinase"/>
</dbReference>
<dbReference type="PANTHER" id="PTHR47363:SF1">
    <property type="entry name" value="GLUCOKINASE"/>
    <property type="match status" value="1"/>
</dbReference>
<evidence type="ECO:0000256" key="3">
    <source>
        <dbReference type="SAM" id="Phobius"/>
    </source>
</evidence>
<proteinExistence type="predicted"/>
<feature type="transmembrane region" description="Helical" evidence="3">
    <location>
        <begin position="412"/>
        <end position="433"/>
    </location>
</feature>
<protein>
    <recommendedName>
        <fullName evidence="6">Glucokinase</fullName>
    </recommendedName>
</protein>
<evidence type="ECO:0000256" key="2">
    <source>
        <dbReference type="ARBA" id="ARBA00022777"/>
    </source>
</evidence>
<dbReference type="Gene3D" id="3.30.420.40">
    <property type="match status" value="1"/>
</dbReference>
<dbReference type="InterPro" id="IPR043129">
    <property type="entry name" value="ATPase_NBD"/>
</dbReference>
<dbReference type="EMBL" id="HG001459">
    <property type="protein sequence ID" value="CDF32142.1"/>
    <property type="molecule type" value="Genomic_DNA"/>
</dbReference>
<dbReference type="KEGG" id="ccp:CHC_T00001373001"/>
<dbReference type="Pfam" id="PF02685">
    <property type="entry name" value="Glucokinase"/>
    <property type="match status" value="1"/>
</dbReference>
<dbReference type="Proteomes" id="UP000012073">
    <property type="component" value="Unassembled WGS sequence"/>
</dbReference>
<name>R7Q0G1_CHOCR</name>
<dbReference type="STRING" id="2769.R7Q0G1"/>
<evidence type="ECO:0000313" key="4">
    <source>
        <dbReference type="EMBL" id="CDF32142.1"/>
    </source>
</evidence>
<keyword evidence="3" id="KW-0812">Transmembrane</keyword>
<dbReference type="OrthoDB" id="10251652at2759"/>